<dbReference type="EMBL" id="ACXX02000011">
    <property type="protein sequence ID" value="EGD46788.1"/>
    <property type="molecule type" value="Genomic_DNA"/>
</dbReference>
<dbReference type="CDD" id="cd04084">
    <property type="entry name" value="CBM6_xylanase-like"/>
    <property type="match status" value="1"/>
</dbReference>
<dbReference type="InterPro" id="IPR008979">
    <property type="entry name" value="Galactose-bd-like_sf"/>
</dbReference>
<evidence type="ECO:0000313" key="13">
    <source>
        <dbReference type="Proteomes" id="UP000003860"/>
    </source>
</evidence>
<feature type="signal peptide" evidence="9">
    <location>
        <begin position="1"/>
        <end position="32"/>
    </location>
</feature>
<dbReference type="eggNOG" id="COG3533">
    <property type="taxonomic scope" value="Bacteria"/>
</dbReference>
<keyword evidence="3 9" id="KW-0732">Signal</keyword>
<dbReference type="Pfam" id="PF00404">
    <property type="entry name" value="Dockerin_1"/>
    <property type="match status" value="1"/>
</dbReference>
<reference evidence="12" key="1">
    <citation type="submission" date="2009-07" db="EMBL/GenBank/DDBJ databases">
        <authorList>
            <consortium name="US DOE Joint Genome Institute (JGI-PGF)"/>
            <person name="Lucas S."/>
            <person name="Copeland A."/>
            <person name="Lapidus A."/>
            <person name="Glavina del Rio T."/>
            <person name="Tice H."/>
            <person name="Bruce D."/>
            <person name="Goodwin L."/>
            <person name="Pitluck S."/>
            <person name="Larimer F."/>
            <person name="Land M.L."/>
            <person name="Mouttaki H."/>
            <person name="He Z."/>
            <person name="Zhou J."/>
            <person name="Hemme C.L."/>
        </authorList>
    </citation>
    <scope>NUCLEOTIDE SEQUENCE</scope>
    <source>
        <strain evidence="12">DSM 2782</strain>
    </source>
</reference>
<evidence type="ECO:0000256" key="6">
    <source>
        <dbReference type="ARBA" id="ARBA00023277"/>
    </source>
</evidence>
<dbReference type="InterPro" id="IPR005084">
    <property type="entry name" value="CBM6"/>
</dbReference>
<dbReference type="InterPro" id="IPR008928">
    <property type="entry name" value="6-hairpin_glycosidase_sf"/>
</dbReference>
<keyword evidence="5" id="KW-0136">Cellulose degradation</keyword>
<dbReference type="GO" id="GO:0030246">
    <property type="term" value="F:carbohydrate binding"/>
    <property type="evidence" value="ECO:0007669"/>
    <property type="project" value="InterPro"/>
</dbReference>
<dbReference type="SMART" id="SM00606">
    <property type="entry name" value="CBD_IV"/>
    <property type="match status" value="1"/>
</dbReference>
<dbReference type="PANTHER" id="PTHR31151:SF0">
    <property type="entry name" value="PROLINE-TRNA LIGASE (DUF1680)"/>
    <property type="match status" value="1"/>
</dbReference>
<evidence type="ECO:0000256" key="2">
    <source>
        <dbReference type="ARBA" id="ARBA00012601"/>
    </source>
</evidence>
<dbReference type="Pfam" id="PF03422">
    <property type="entry name" value="CBM_6"/>
    <property type="match status" value="1"/>
</dbReference>
<protein>
    <recommendedName>
        <fullName evidence="2">cellulase</fullName>
        <ecNumber evidence="2">3.2.1.4</ecNumber>
    </recommendedName>
</protein>
<dbReference type="Pfam" id="PF20736">
    <property type="entry name" value="Glyco_hydro127M"/>
    <property type="match status" value="1"/>
</dbReference>
<dbReference type="GO" id="GO:0030245">
    <property type="term" value="P:cellulose catabolic process"/>
    <property type="evidence" value="ECO:0007669"/>
    <property type="project" value="UniProtKB-KW"/>
</dbReference>
<keyword evidence="6" id="KW-0119">Carbohydrate metabolism</keyword>
<sequence length="854" mass="94358">MFKNPKKSIGSSVLCVFALLLLTLLTPSIVSAESVDKLQPFDMEQVNITDTYLANAFNKEISYLQSIDPNRLLVGYRQTAGLSTSYSKYGGWENTPLKGHTLGHYMSALAQAYKNTKSNATVNADMKKRIDLIISELQQCQNKRGDGYIYAETPEQFNVVEGKATGTLWAPWYTMHKIMSGLISIYELEGNPTALTVASKLGDWIYNRVNAWDSATQAKVLGVEYGGMNDCLIELYKLTGKSNHLAAAKKFEEPSLLNTIASGNNVLAGKHANTTIPKFIGAINRYRTLGTSEASYLTAAQQFWNMVIRDHTYVTGGNSQWEAFRAAGKLDQYRDEVNNETCNSYNMLKLTRELFQVTGDVKYADFYERSFINEILASQNPETGMTTYFKPMGTGYFKVFSKPFDNFWCCTGTGMENFTKLNDSIYFNNGSDLYVNMYISSTLNWSEKGLSLTQKADVPLSDTVTFTIDSAPSSEVKIKFRSPYWVAADKKVTVKVNGSSVNASVVNGYLDVSRVWKVGDKLELTIPAEVQISRCTDNQNVAAFTYGPVVLCAGLGNESMTTSSVGWNVTTATKTVTVKDTININSTTSASLDDWLGNISKYLVQTPGKLEFTFKETDSDNNLVFAPYYKKYTGRYGIYFTLKGSFTGSRNPFDRIEAESYNTQSGIQGVTCDEGTSAIGYIENGDYAVYNNMDFDSGAVGFVARASSAEKAGKIEIRLDSITGPLVGTCQISSTGGWQTFSDSKCSVSGISGKHNVYLKFTGESGYLFNLNWFKFIKEEVPSVLIGDLNGDNAVDATDLAMMKMYLLGIINDFPVQNDIEAGDLNKDGVIDALDFVVFKKYLLGSIEKLPYTN</sequence>
<dbReference type="EC" id="3.2.1.4" evidence="2"/>
<dbReference type="RefSeq" id="WP_004620788.1">
    <property type="nucleotide sequence ID" value="NZ_ACXX02000011.1"/>
</dbReference>
<evidence type="ECO:0000256" key="5">
    <source>
        <dbReference type="ARBA" id="ARBA00023001"/>
    </source>
</evidence>
<keyword evidence="4" id="KW-0378">Hydrolase</keyword>
<evidence type="ECO:0000313" key="12">
    <source>
        <dbReference type="EMBL" id="EGD46788.1"/>
    </source>
</evidence>
<dbReference type="GO" id="GO:0008810">
    <property type="term" value="F:cellulase activity"/>
    <property type="evidence" value="ECO:0007669"/>
    <property type="project" value="UniProtKB-EC"/>
</dbReference>
<name>F1TFQ6_9FIRM</name>
<keyword evidence="13" id="KW-1185">Reference proteome</keyword>
<dbReference type="Pfam" id="PF07944">
    <property type="entry name" value="Beta-AFase-like_GH127_cat"/>
    <property type="match status" value="1"/>
</dbReference>
<keyword evidence="8" id="KW-0624">Polysaccharide degradation</keyword>
<dbReference type="CDD" id="cd14256">
    <property type="entry name" value="Dockerin_I"/>
    <property type="match status" value="1"/>
</dbReference>
<dbReference type="STRING" id="588581.Cpap_1328"/>
<keyword evidence="7" id="KW-0326">Glycosidase</keyword>
<dbReference type="SUPFAM" id="SSF63446">
    <property type="entry name" value="Type I dockerin domain"/>
    <property type="match status" value="1"/>
</dbReference>
<evidence type="ECO:0000256" key="8">
    <source>
        <dbReference type="ARBA" id="ARBA00023326"/>
    </source>
</evidence>
<dbReference type="SUPFAM" id="SSF49785">
    <property type="entry name" value="Galactose-binding domain-like"/>
    <property type="match status" value="1"/>
</dbReference>
<comment type="caution">
    <text evidence="12">The sequence shown here is derived from an EMBL/GenBank/DDBJ whole genome shotgun (WGS) entry which is preliminary data.</text>
</comment>
<proteinExistence type="predicted"/>
<dbReference type="InterPro" id="IPR002105">
    <property type="entry name" value="Dockerin_1_rpt"/>
</dbReference>
<comment type="catalytic activity">
    <reaction evidence="1">
        <text>Endohydrolysis of (1-&gt;4)-beta-D-glucosidic linkages in cellulose, lichenin and cereal beta-D-glucans.</text>
        <dbReference type="EC" id="3.2.1.4"/>
    </reaction>
</comment>
<dbReference type="PROSITE" id="PS00448">
    <property type="entry name" value="CLOS_CELLULOSOME_RPT"/>
    <property type="match status" value="1"/>
</dbReference>
<dbReference type="InterPro" id="IPR006584">
    <property type="entry name" value="Cellulose-bd_IV"/>
</dbReference>
<evidence type="ECO:0000256" key="7">
    <source>
        <dbReference type="ARBA" id="ARBA00023295"/>
    </source>
</evidence>
<feature type="domain" description="Dockerin" evidence="11">
    <location>
        <begin position="782"/>
        <end position="852"/>
    </location>
</feature>
<dbReference type="PROSITE" id="PS51175">
    <property type="entry name" value="CBM6"/>
    <property type="match status" value="1"/>
</dbReference>
<dbReference type="SUPFAM" id="SSF48208">
    <property type="entry name" value="Six-hairpin glycosidases"/>
    <property type="match status" value="1"/>
</dbReference>
<dbReference type="PROSITE" id="PS51766">
    <property type="entry name" value="DOCKERIN"/>
    <property type="match status" value="1"/>
</dbReference>
<evidence type="ECO:0000256" key="1">
    <source>
        <dbReference type="ARBA" id="ARBA00000966"/>
    </source>
</evidence>
<evidence type="ECO:0000259" key="11">
    <source>
        <dbReference type="PROSITE" id="PS51766"/>
    </source>
</evidence>
<dbReference type="eggNOG" id="COG3507">
    <property type="taxonomic scope" value="Bacteria"/>
</dbReference>
<dbReference type="Gene3D" id="1.10.1330.10">
    <property type="entry name" value="Dockerin domain"/>
    <property type="match status" value="1"/>
</dbReference>
<dbReference type="Proteomes" id="UP000003860">
    <property type="component" value="Unassembled WGS sequence"/>
</dbReference>
<organism evidence="12 13">
    <name type="scientific">Ruminiclostridium papyrosolvens DSM 2782</name>
    <dbReference type="NCBI Taxonomy" id="588581"/>
    <lineage>
        <taxon>Bacteria</taxon>
        <taxon>Bacillati</taxon>
        <taxon>Bacillota</taxon>
        <taxon>Clostridia</taxon>
        <taxon>Eubacteriales</taxon>
        <taxon>Oscillospiraceae</taxon>
        <taxon>Ruminiclostridium</taxon>
    </lineage>
</organism>
<dbReference type="PANTHER" id="PTHR31151">
    <property type="entry name" value="PROLINE-TRNA LIGASE (DUF1680)"/>
    <property type="match status" value="1"/>
</dbReference>
<dbReference type="InterPro" id="IPR018247">
    <property type="entry name" value="EF_Hand_1_Ca_BS"/>
</dbReference>
<dbReference type="Gene3D" id="2.60.120.260">
    <property type="entry name" value="Galactose-binding domain-like"/>
    <property type="match status" value="1"/>
</dbReference>
<evidence type="ECO:0000259" key="10">
    <source>
        <dbReference type="PROSITE" id="PS51175"/>
    </source>
</evidence>
<dbReference type="AlphaFoldDB" id="F1TFQ6"/>
<evidence type="ECO:0000256" key="4">
    <source>
        <dbReference type="ARBA" id="ARBA00022801"/>
    </source>
</evidence>
<dbReference type="InterPro" id="IPR016134">
    <property type="entry name" value="Dockerin_dom"/>
</dbReference>
<feature type="domain" description="CBM6" evidence="10">
    <location>
        <begin position="654"/>
        <end position="777"/>
    </location>
</feature>
<dbReference type="InterPro" id="IPR049046">
    <property type="entry name" value="Beta-AFase-like_GH127_middle"/>
</dbReference>
<evidence type="ECO:0000256" key="9">
    <source>
        <dbReference type="SAM" id="SignalP"/>
    </source>
</evidence>
<evidence type="ECO:0000256" key="3">
    <source>
        <dbReference type="ARBA" id="ARBA00022729"/>
    </source>
</evidence>
<dbReference type="InterPro" id="IPR036439">
    <property type="entry name" value="Dockerin_dom_sf"/>
</dbReference>
<reference evidence="12" key="2">
    <citation type="submission" date="2011-01" db="EMBL/GenBank/DDBJ databases">
        <title>The Non-contiguous Finished genome of Clostridium papyrosolvens.</title>
        <authorList>
            <person name="Lucas S."/>
            <person name="Copeland A."/>
            <person name="Lapidus A."/>
            <person name="Cheng J.-F."/>
            <person name="Goodwin L."/>
            <person name="Pitluck S."/>
            <person name="Misra M."/>
            <person name="Chertkov O."/>
            <person name="Detter J.C."/>
            <person name="Han C."/>
            <person name="Tapia R."/>
            <person name="Land M."/>
            <person name="Hauser L."/>
            <person name="Kyrpides N."/>
            <person name="Ivanova N."/>
            <person name="Pagani I."/>
            <person name="Mouttaki H."/>
            <person name="He Z."/>
            <person name="Zhou J."/>
            <person name="Hemme C.L."/>
            <person name="Woyke T."/>
        </authorList>
    </citation>
    <scope>NUCLEOTIDE SEQUENCE [LARGE SCALE GENOMIC DNA]</scope>
    <source>
        <strain evidence="12">DSM 2782</strain>
    </source>
</reference>
<feature type="chain" id="PRO_5003271336" description="cellulase" evidence="9">
    <location>
        <begin position="33"/>
        <end position="854"/>
    </location>
</feature>
<accession>F1TFQ6</accession>
<dbReference type="PROSITE" id="PS00018">
    <property type="entry name" value="EF_HAND_1"/>
    <property type="match status" value="1"/>
</dbReference>
<gene>
    <name evidence="12" type="ORF">Cpap_1328</name>
</gene>
<dbReference type="InterPro" id="IPR012878">
    <property type="entry name" value="Beta-AFase-like_GH127_cat"/>
</dbReference>